<dbReference type="EMBL" id="JBIALX010000013">
    <property type="protein sequence ID" value="MFF0457067.1"/>
    <property type="molecule type" value="Genomic_DNA"/>
</dbReference>
<accession>A0ABW6NQP4</accession>
<gene>
    <name evidence="4" type="ORF">ACFYTH_27200</name>
</gene>
<comment type="caution">
    <text evidence="4">The sequence shown here is derived from an EMBL/GenBank/DDBJ whole genome shotgun (WGS) entry which is preliminary data.</text>
</comment>
<evidence type="ECO:0000256" key="1">
    <source>
        <dbReference type="SAM" id="Phobius"/>
    </source>
</evidence>
<dbReference type="RefSeq" id="WP_387254118.1">
    <property type="nucleotide sequence ID" value="NZ_JBIALX010000013.1"/>
</dbReference>
<feature type="domain" description="DUF8020" evidence="3">
    <location>
        <begin position="37"/>
        <end position="105"/>
    </location>
</feature>
<evidence type="ECO:0000256" key="2">
    <source>
        <dbReference type="SAM" id="SignalP"/>
    </source>
</evidence>
<name>A0ABW6NQP4_9NOCA</name>
<evidence type="ECO:0000313" key="4">
    <source>
        <dbReference type="EMBL" id="MFF0457067.1"/>
    </source>
</evidence>
<feature type="transmembrane region" description="Helical" evidence="1">
    <location>
        <begin position="194"/>
        <end position="223"/>
    </location>
</feature>
<feature type="chain" id="PRO_5046991943" description="DUF8020 domain-containing protein" evidence="2">
    <location>
        <begin position="27"/>
        <end position="238"/>
    </location>
</feature>
<keyword evidence="1" id="KW-1133">Transmembrane helix</keyword>
<feature type="signal peptide" evidence="2">
    <location>
        <begin position="1"/>
        <end position="26"/>
    </location>
</feature>
<keyword evidence="1" id="KW-0812">Transmembrane</keyword>
<proteinExistence type="predicted"/>
<dbReference type="InterPro" id="IPR058333">
    <property type="entry name" value="DUF8020"/>
</dbReference>
<evidence type="ECO:0000259" key="3">
    <source>
        <dbReference type="Pfam" id="PF26059"/>
    </source>
</evidence>
<organism evidence="4 5">
    <name type="scientific">Nocardia africana</name>
    <dbReference type="NCBI Taxonomy" id="134964"/>
    <lineage>
        <taxon>Bacteria</taxon>
        <taxon>Bacillati</taxon>
        <taxon>Actinomycetota</taxon>
        <taxon>Actinomycetes</taxon>
        <taxon>Mycobacteriales</taxon>
        <taxon>Nocardiaceae</taxon>
        <taxon>Nocardia</taxon>
    </lineage>
</organism>
<keyword evidence="5" id="KW-1185">Reference proteome</keyword>
<keyword evidence="1" id="KW-0472">Membrane</keyword>
<reference evidence="4 5" key="1">
    <citation type="submission" date="2024-10" db="EMBL/GenBank/DDBJ databases">
        <title>The Natural Products Discovery Center: Release of the First 8490 Sequenced Strains for Exploring Actinobacteria Biosynthetic Diversity.</title>
        <authorList>
            <person name="Kalkreuter E."/>
            <person name="Kautsar S.A."/>
            <person name="Yang D."/>
            <person name="Bader C.D."/>
            <person name="Teijaro C.N."/>
            <person name="Fluegel L."/>
            <person name="Davis C.M."/>
            <person name="Simpson J.R."/>
            <person name="Lauterbach L."/>
            <person name="Steele A.D."/>
            <person name="Gui C."/>
            <person name="Meng S."/>
            <person name="Li G."/>
            <person name="Viehrig K."/>
            <person name="Ye F."/>
            <person name="Su P."/>
            <person name="Kiefer A.F."/>
            <person name="Nichols A."/>
            <person name="Cepeda A.J."/>
            <person name="Yan W."/>
            <person name="Fan B."/>
            <person name="Jiang Y."/>
            <person name="Adhikari A."/>
            <person name="Zheng C.-J."/>
            <person name="Schuster L."/>
            <person name="Cowan T.M."/>
            <person name="Smanski M.J."/>
            <person name="Chevrette M.G."/>
            <person name="De Carvalho L.P.S."/>
            <person name="Shen B."/>
        </authorList>
    </citation>
    <scope>NUCLEOTIDE SEQUENCE [LARGE SCALE GENOMIC DNA]</scope>
    <source>
        <strain evidence="4 5">NPDC004550</strain>
    </source>
</reference>
<dbReference type="Proteomes" id="UP001601521">
    <property type="component" value="Unassembled WGS sequence"/>
</dbReference>
<keyword evidence="2" id="KW-0732">Signal</keyword>
<evidence type="ECO:0000313" key="5">
    <source>
        <dbReference type="Proteomes" id="UP001601521"/>
    </source>
</evidence>
<protein>
    <recommendedName>
        <fullName evidence="3">DUF8020 domain-containing protein</fullName>
    </recommendedName>
</protein>
<sequence>MMMRKFAATAAMLVAAIGVAAGTAAADPAAPAAPESVYYKASVVDNEKAVIKTDGGSIVNEDGMLKIKAANGTVVAGTPLNFRVDDFEFPIAADISGNSATLTPQYDMAHAVYKPVALPFEDSAPWKTPYDREVAAFTRMKDTIATGATIGTLAGGIGGALIGCVAGAAIGLAATGALLALFGAGPLGGCVAGAAAVGFLGVLAGQIFVTAPVAIGAAIQYFATTTAPFNPPAPAPAK</sequence>
<dbReference type="Pfam" id="PF26059">
    <property type="entry name" value="DUF8020"/>
    <property type="match status" value="1"/>
</dbReference>